<proteinExistence type="predicted"/>
<dbReference type="InterPro" id="IPR016186">
    <property type="entry name" value="C-type_lectin-like/link_sf"/>
</dbReference>
<dbReference type="AlphaFoldDB" id="A0A8C4R181"/>
<evidence type="ECO:0000256" key="1">
    <source>
        <dbReference type="ARBA" id="ARBA00004613"/>
    </source>
</evidence>
<dbReference type="GO" id="GO:0008083">
    <property type="term" value="F:growth factor activity"/>
    <property type="evidence" value="ECO:0007669"/>
    <property type="project" value="TreeGrafter"/>
</dbReference>
<keyword evidence="2" id="KW-0964">Secreted</keyword>
<dbReference type="InterPro" id="IPR051663">
    <property type="entry name" value="CLec_Tetranectin-domain"/>
</dbReference>
<dbReference type="InterPro" id="IPR001304">
    <property type="entry name" value="C-type_lectin-like"/>
</dbReference>
<evidence type="ECO:0000256" key="3">
    <source>
        <dbReference type="ARBA" id="ARBA00022729"/>
    </source>
</evidence>
<dbReference type="PROSITE" id="PS50041">
    <property type="entry name" value="C_TYPE_LECTIN_2"/>
    <property type="match status" value="1"/>
</dbReference>
<evidence type="ECO:0000313" key="7">
    <source>
        <dbReference type="Proteomes" id="UP000694388"/>
    </source>
</evidence>
<evidence type="ECO:0000256" key="4">
    <source>
        <dbReference type="ARBA" id="ARBA00022734"/>
    </source>
</evidence>
<protein>
    <recommendedName>
        <fullName evidence="5">C-type lectin domain-containing protein</fullName>
    </recommendedName>
</protein>
<dbReference type="Gene3D" id="3.10.100.10">
    <property type="entry name" value="Mannose-Binding Protein A, subunit A"/>
    <property type="match status" value="1"/>
</dbReference>
<dbReference type="GO" id="GO:0001503">
    <property type="term" value="P:ossification"/>
    <property type="evidence" value="ECO:0007669"/>
    <property type="project" value="TreeGrafter"/>
</dbReference>
<dbReference type="Pfam" id="PF00059">
    <property type="entry name" value="Lectin_C"/>
    <property type="match status" value="1"/>
</dbReference>
<sequence>MAEAMKRGGHIATPRHPTANAALASFLYGKVAVLRLGLQAALDPSNATKRYFLLGDGSAATFEKWRPGEPNNAAGNEGCVDLSADGHWNDVECISCAVFDCLGIKCEIPTSRCSG</sequence>
<dbReference type="GO" id="GO:0005615">
    <property type="term" value="C:extracellular space"/>
    <property type="evidence" value="ECO:0007669"/>
    <property type="project" value="TreeGrafter"/>
</dbReference>
<dbReference type="SUPFAM" id="SSF56436">
    <property type="entry name" value="C-type lectin-like"/>
    <property type="match status" value="1"/>
</dbReference>
<keyword evidence="4" id="KW-0430">Lectin</keyword>
<evidence type="ECO:0000259" key="5">
    <source>
        <dbReference type="PROSITE" id="PS50041"/>
    </source>
</evidence>
<reference evidence="6" key="2">
    <citation type="submission" date="2025-09" db="UniProtKB">
        <authorList>
            <consortium name="Ensembl"/>
        </authorList>
    </citation>
    <scope>IDENTIFICATION</scope>
</reference>
<accession>A0A8C4R181</accession>
<evidence type="ECO:0000256" key="2">
    <source>
        <dbReference type="ARBA" id="ARBA00022525"/>
    </source>
</evidence>
<dbReference type="InterPro" id="IPR016187">
    <property type="entry name" value="CTDL_fold"/>
</dbReference>
<dbReference type="PANTHER" id="PTHR22799:SF1">
    <property type="entry name" value="C-TYPE LECTIN DOMAIN FAMILY 11 MEMBER A"/>
    <property type="match status" value="1"/>
</dbReference>
<keyword evidence="3" id="KW-0732">Signal</keyword>
<feature type="domain" description="C-type lectin" evidence="5">
    <location>
        <begin position="1"/>
        <end position="102"/>
    </location>
</feature>
<comment type="subcellular location">
    <subcellularLocation>
        <location evidence="1">Secreted</location>
    </subcellularLocation>
</comment>
<reference evidence="6" key="1">
    <citation type="submission" date="2025-08" db="UniProtKB">
        <authorList>
            <consortium name="Ensembl"/>
        </authorList>
    </citation>
    <scope>IDENTIFICATION</scope>
</reference>
<dbReference type="Ensembl" id="ENSEBUT00000023436.1">
    <property type="protein sequence ID" value="ENSEBUP00000022860.1"/>
    <property type="gene ID" value="ENSEBUG00000014091.1"/>
</dbReference>
<dbReference type="PANTHER" id="PTHR22799">
    <property type="entry name" value="TETRANECTIN-RELATED"/>
    <property type="match status" value="1"/>
</dbReference>
<dbReference type="GO" id="GO:0030246">
    <property type="term" value="F:carbohydrate binding"/>
    <property type="evidence" value="ECO:0007669"/>
    <property type="project" value="UniProtKB-KW"/>
</dbReference>
<keyword evidence="7" id="KW-1185">Reference proteome</keyword>
<name>A0A8C4R181_EPTBU</name>
<dbReference type="Proteomes" id="UP000694388">
    <property type="component" value="Unplaced"/>
</dbReference>
<organism evidence="6 7">
    <name type="scientific">Eptatretus burgeri</name>
    <name type="common">Inshore hagfish</name>
    <dbReference type="NCBI Taxonomy" id="7764"/>
    <lineage>
        <taxon>Eukaryota</taxon>
        <taxon>Metazoa</taxon>
        <taxon>Chordata</taxon>
        <taxon>Craniata</taxon>
        <taxon>Vertebrata</taxon>
        <taxon>Cyclostomata</taxon>
        <taxon>Myxini</taxon>
        <taxon>Myxiniformes</taxon>
        <taxon>Myxinidae</taxon>
        <taxon>Eptatretinae</taxon>
        <taxon>Eptatretus</taxon>
    </lineage>
</organism>
<evidence type="ECO:0000313" key="6">
    <source>
        <dbReference type="Ensembl" id="ENSEBUP00000022860.1"/>
    </source>
</evidence>